<dbReference type="Pfam" id="PF08545">
    <property type="entry name" value="ACP_syn_III"/>
    <property type="match status" value="1"/>
</dbReference>
<keyword evidence="6 14" id="KW-0276">Fatty acid metabolism</keyword>
<evidence type="ECO:0000313" key="17">
    <source>
        <dbReference type="EMBL" id="BCU80835.1"/>
    </source>
</evidence>
<feature type="active site" evidence="14">
    <location>
        <position position="259"/>
    </location>
</feature>
<dbReference type="RefSeq" id="WP_212774146.1">
    <property type="nucleotide sequence ID" value="NZ_AP024601.1"/>
</dbReference>
<dbReference type="CDD" id="cd00830">
    <property type="entry name" value="KAS_III"/>
    <property type="match status" value="1"/>
</dbReference>
<keyword evidence="8 14" id="KW-0275">Fatty acid biosynthesis</keyword>
<comment type="catalytic activity">
    <reaction evidence="11">
        <text>(2S)-2-methylbutanoyl-CoA + malonyl-[ACP] + H(+) = (4S)-4-methyl-3-oxohexanoyl-[ACP] + CO2 + CoA</text>
        <dbReference type="Rhea" id="RHEA:42276"/>
        <dbReference type="Rhea" id="RHEA-COMP:9623"/>
        <dbReference type="Rhea" id="RHEA-COMP:17148"/>
        <dbReference type="ChEBI" id="CHEBI:15378"/>
        <dbReference type="ChEBI" id="CHEBI:16526"/>
        <dbReference type="ChEBI" id="CHEBI:57287"/>
        <dbReference type="ChEBI" id="CHEBI:78449"/>
        <dbReference type="ChEBI" id="CHEBI:88166"/>
        <dbReference type="ChEBI" id="CHEBI:167462"/>
        <dbReference type="EC" id="2.3.1.300"/>
    </reaction>
    <physiologicalReaction direction="left-to-right" evidence="11">
        <dbReference type="Rhea" id="RHEA:42277"/>
    </physiologicalReaction>
</comment>
<comment type="function">
    <text evidence="14">Catalyzes the condensation reaction of fatty acid synthesis by the addition to an acyl acceptor of two carbons from malonyl-ACP. Catalyzes the first condensation reaction which initiates fatty acid synthesis and may therefore play a role in governing the total rate of fatty acid production. Possesses both acetoacetyl-ACP synthase and acetyl transacylase activities. Its substrate specificity determines the biosynthesis of branched-chain and/or straight-chain of fatty acids.</text>
</comment>
<gene>
    <name evidence="17" type="primary">fabHB</name>
    <name evidence="14" type="synonym">fabH</name>
    <name evidence="17" type="ORF">JIR001_06180</name>
</gene>
<dbReference type="EMBL" id="AP024601">
    <property type="protein sequence ID" value="BCU80835.1"/>
    <property type="molecule type" value="Genomic_DNA"/>
</dbReference>
<dbReference type="Gene3D" id="3.40.47.10">
    <property type="match status" value="1"/>
</dbReference>
<dbReference type="NCBIfam" id="NF006829">
    <property type="entry name" value="PRK09352.1"/>
    <property type="match status" value="1"/>
</dbReference>
<feature type="active site" evidence="14">
    <location>
        <position position="122"/>
    </location>
</feature>
<dbReference type="Proteomes" id="UP000677436">
    <property type="component" value="Chromosome"/>
</dbReference>
<evidence type="ECO:0000259" key="15">
    <source>
        <dbReference type="Pfam" id="PF08541"/>
    </source>
</evidence>
<dbReference type="KEGG" id="pabs:JIR001_06180"/>
<keyword evidence="9 14" id="KW-0012">Acyltransferase</keyword>
<keyword evidence="18" id="KW-1185">Reference proteome</keyword>
<comment type="subunit">
    <text evidence="14">Homodimer.</text>
</comment>
<evidence type="ECO:0000256" key="3">
    <source>
        <dbReference type="ARBA" id="ARBA00022490"/>
    </source>
</evidence>
<dbReference type="GO" id="GO:0005737">
    <property type="term" value="C:cytoplasm"/>
    <property type="evidence" value="ECO:0007669"/>
    <property type="project" value="UniProtKB-SubCell"/>
</dbReference>
<dbReference type="InterPro" id="IPR004655">
    <property type="entry name" value="FabH"/>
</dbReference>
<evidence type="ECO:0000256" key="1">
    <source>
        <dbReference type="ARBA" id="ARBA00005194"/>
    </source>
</evidence>
<keyword evidence="3 14" id="KW-0963">Cytoplasm</keyword>
<dbReference type="SUPFAM" id="SSF53901">
    <property type="entry name" value="Thiolase-like"/>
    <property type="match status" value="1"/>
</dbReference>
<evidence type="ECO:0000256" key="2">
    <source>
        <dbReference type="ARBA" id="ARBA00008642"/>
    </source>
</evidence>
<feature type="active site" evidence="14">
    <location>
        <position position="289"/>
    </location>
</feature>
<dbReference type="InterPro" id="IPR013747">
    <property type="entry name" value="ACP_syn_III_C"/>
</dbReference>
<comment type="similarity">
    <text evidence="2 14">Belongs to the thiolase-like superfamily. FabH family.</text>
</comment>
<proteinExistence type="inferred from homology"/>
<keyword evidence="7 14" id="KW-0443">Lipid metabolism</keyword>
<evidence type="ECO:0000256" key="13">
    <source>
        <dbReference type="ARBA" id="ARBA00052985"/>
    </source>
</evidence>
<comment type="catalytic activity">
    <reaction evidence="12">
        <text>2-methylpropanoyl-CoA + malonyl-[ACP] + H(+) = 4-methyl-3-oxopentanoyl-[ACP] + CO2 + CoA</text>
        <dbReference type="Rhea" id="RHEA:42268"/>
        <dbReference type="Rhea" id="RHEA-COMP:9623"/>
        <dbReference type="Rhea" id="RHEA-COMP:9940"/>
        <dbReference type="ChEBI" id="CHEBI:15378"/>
        <dbReference type="ChEBI" id="CHEBI:16526"/>
        <dbReference type="ChEBI" id="CHEBI:57287"/>
        <dbReference type="ChEBI" id="CHEBI:57338"/>
        <dbReference type="ChEBI" id="CHEBI:78449"/>
        <dbReference type="ChEBI" id="CHEBI:78820"/>
        <dbReference type="EC" id="2.3.1.300"/>
    </reaction>
    <physiologicalReaction direction="left-to-right" evidence="12">
        <dbReference type="Rhea" id="RHEA:42269"/>
    </physiologicalReaction>
</comment>
<evidence type="ECO:0000256" key="9">
    <source>
        <dbReference type="ARBA" id="ARBA00023315"/>
    </source>
</evidence>
<dbReference type="InterPro" id="IPR016039">
    <property type="entry name" value="Thiolase-like"/>
</dbReference>
<dbReference type="HAMAP" id="MF_01815">
    <property type="entry name" value="FabH"/>
    <property type="match status" value="1"/>
</dbReference>
<evidence type="ECO:0000313" key="18">
    <source>
        <dbReference type="Proteomes" id="UP000677436"/>
    </source>
</evidence>
<comment type="catalytic activity">
    <reaction evidence="10">
        <text>malonyl-[ACP] + acetyl-CoA + H(+) = 3-oxobutanoyl-[ACP] + CO2 + CoA</text>
        <dbReference type="Rhea" id="RHEA:12080"/>
        <dbReference type="Rhea" id="RHEA-COMP:9623"/>
        <dbReference type="Rhea" id="RHEA-COMP:9625"/>
        <dbReference type="ChEBI" id="CHEBI:15378"/>
        <dbReference type="ChEBI" id="CHEBI:16526"/>
        <dbReference type="ChEBI" id="CHEBI:57287"/>
        <dbReference type="ChEBI" id="CHEBI:57288"/>
        <dbReference type="ChEBI" id="CHEBI:78449"/>
        <dbReference type="ChEBI" id="CHEBI:78450"/>
        <dbReference type="EC" id="2.3.1.180"/>
    </reaction>
    <physiologicalReaction direction="left-to-right" evidence="10">
        <dbReference type="Rhea" id="RHEA:12081"/>
    </physiologicalReaction>
</comment>
<dbReference type="PANTHER" id="PTHR34069">
    <property type="entry name" value="3-OXOACYL-[ACYL-CARRIER-PROTEIN] SYNTHASE 3"/>
    <property type="match status" value="1"/>
</dbReference>
<evidence type="ECO:0000256" key="12">
    <source>
        <dbReference type="ARBA" id="ARBA00052467"/>
    </source>
</evidence>
<dbReference type="InterPro" id="IPR013751">
    <property type="entry name" value="ACP_syn_III_N"/>
</dbReference>
<evidence type="ECO:0000256" key="14">
    <source>
        <dbReference type="HAMAP-Rule" id="MF_01815"/>
    </source>
</evidence>
<keyword evidence="5 14" id="KW-0808">Transferase</keyword>
<dbReference type="FunFam" id="3.40.47.10:FF:000004">
    <property type="entry name" value="3-oxoacyl-[acyl-carrier-protein] synthase 3"/>
    <property type="match status" value="1"/>
</dbReference>
<reference evidence="17" key="1">
    <citation type="journal article" date="2013" name="Int. J. Syst. Evol. Microbiol.">
        <title>Polycladomyces abyssicola gen. nov., sp. nov., a thermophilic filamentous bacterium isolated from hemipelagic sediment.</title>
        <authorList>
            <person name="Tsubouchi T."/>
            <person name="Shimane Y."/>
            <person name="Mori K."/>
            <person name="Usui K."/>
            <person name="Hiraki T."/>
            <person name="Tame A."/>
            <person name="Uematsu K."/>
            <person name="Maruyama T."/>
            <person name="Hatada Y."/>
        </authorList>
    </citation>
    <scope>NUCLEOTIDE SEQUENCE</scope>
    <source>
        <strain evidence="17">JIR-001</strain>
    </source>
</reference>
<dbReference type="GO" id="GO:0004315">
    <property type="term" value="F:3-oxoacyl-[acyl-carrier-protein] synthase activity"/>
    <property type="evidence" value="ECO:0007669"/>
    <property type="project" value="InterPro"/>
</dbReference>
<feature type="domain" description="Beta-ketoacyl-[acyl-carrier-protein] synthase III C-terminal" evidence="15">
    <location>
        <begin position="243"/>
        <end position="332"/>
    </location>
</feature>
<organism evidence="17 18">
    <name type="scientific">Polycladomyces abyssicola</name>
    <dbReference type="NCBI Taxonomy" id="1125966"/>
    <lineage>
        <taxon>Bacteria</taxon>
        <taxon>Bacillati</taxon>
        <taxon>Bacillota</taxon>
        <taxon>Bacilli</taxon>
        <taxon>Bacillales</taxon>
        <taxon>Thermoactinomycetaceae</taxon>
        <taxon>Polycladomyces</taxon>
    </lineage>
</organism>
<protein>
    <recommendedName>
        <fullName evidence="14">Beta-ketoacyl-[acyl-carrier-protein] synthase III</fullName>
        <shortName evidence="14">Beta-ketoacyl-ACP synthase III</shortName>
        <shortName evidence="14">KAS III</shortName>
        <ecNumber evidence="14">2.3.1.180</ecNumber>
    </recommendedName>
    <alternativeName>
        <fullName evidence="14">3-oxoacyl-[acyl-carrier-protein] synthase 3</fullName>
    </alternativeName>
    <alternativeName>
        <fullName evidence="14">3-oxoacyl-[acyl-carrier-protein] synthase III</fullName>
    </alternativeName>
</protein>
<dbReference type="GO" id="GO:0006633">
    <property type="term" value="P:fatty acid biosynthetic process"/>
    <property type="evidence" value="ECO:0007669"/>
    <property type="project" value="UniProtKB-UniRule"/>
</dbReference>
<dbReference type="AlphaFoldDB" id="A0A8D5ZLQ4"/>
<dbReference type="UniPathway" id="UPA00094"/>
<evidence type="ECO:0000256" key="5">
    <source>
        <dbReference type="ARBA" id="ARBA00022679"/>
    </source>
</evidence>
<reference evidence="17" key="2">
    <citation type="journal article" date="2021" name="Microbiol. Resour. Announc.">
        <title>Complete Genome Sequence of Polycladomyces abyssicola JIR-001T, Isolated from Hemipelagic Sediment in Deep Seawater.</title>
        <authorList>
            <person name="Tsubouchi T."/>
            <person name="Kaneko Y."/>
        </authorList>
    </citation>
    <scope>NUCLEOTIDE SEQUENCE</scope>
    <source>
        <strain evidence="17">JIR-001</strain>
    </source>
</reference>
<evidence type="ECO:0000256" key="8">
    <source>
        <dbReference type="ARBA" id="ARBA00023160"/>
    </source>
</evidence>
<dbReference type="Pfam" id="PF08541">
    <property type="entry name" value="ACP_syn_III_C"/>
    <property type="match status" value="1"/>
</dbReference>
<evidence type="ECO:0000256" key="4">
    <source>
        <dbReference type="ARBA" id="ARBA00022516"/>
    </source>
</evidence>
<dbReference type="PANTHER" id="PTHR34069:SF2">
    <property type="entry name" value="BETA-KETOACYL-[ACYL-CARRIER-PROTEIN] SYNTHASE III"/>
    <property type="match status" value="1"/>
</dbReference>
<accession>A0A8D5ZLQ4</accession>
<dbReference type="GO" id="GO:0044550">
    <property type="term" value="P:secondary metabolite biosynthetic process"/>
    <property type="evidence" value="ECO:0007669"/>
    <property type="project" value="TreeGrafter"/>
</dbReference>
<comment type="catalytic activity">
    <reaction evidence="13">
        <text>3-methylbutanoyl-CoA + malonyl-[ACP] + H(+) = 5-methyl-3-oxohexanoyl-[ACP] + CO2 + CoA</text>
        <dbReference type="Rhea" id="RHEA:42272"/>
        <dbReference type="Rhea" id="RHEA-COMP:9623"/>
        <dbReference type="Rhea" id="RHEA-COMP:9941"/>
        <dbReference type="ChEBI" id="CHEBI:15378"/>
        <dbReference type="ChEBI" id="CHEBI:16526"/>
        <dbReference type="ChEBI" id="CHEBI:57287"/>
        <dbReference type="ChEBI" id="CHEBI:57345"/>
        <dbReference type="ChEBI" id="CHEBI:78449"/>
        <dbReference type="ChEBI" id="CHEBI:78822"/>
        <dbReference type="EC" id="2.3.1.300"/>
    </reaction>
    <physiologicalReaction direction="left-to-right" evidence="13">
        <dbReference type="Rhea" id="RHEA:42273"/>
    </physiologicalReaction>
</comment>
<keyword evidence="4 14" id="KW-0444">Lipid biosynthesis</keyword>
<evidence type="ECO:0000256" key="10">
    <source>
        <dbReference type="ARBA" id="ARBA00051096"/>
    </source>
</evidence>
<evidence type="ECO:0000259" key="16">
    <source>
        <dbReference type="Pfam" id="PF08545"/>
    </source>
</evidence>
<comment type="pathway">
    <text evidence="1 14">Lipid metabolism; fatty acid biosynthesis.</text>
</comment>
<dbReference type="EC" id="2.3.1.180" evidence="14"/>
<dbReference type="GO" id="GO:0033818">
    <property type="term" value="F:beta-ketoacyl-acyl-carrier-protein synthase III activity"/>
    <property type="evidence" value="ECO:0007669"/>
    <property type="project" value="UniProtKB-UniRule"/>
</dbReference>
<name>A0A8D5ZLQ4_9BACL</name>
<dbReference type="NCBIfam" id="TIGR00747">
    <property type="entry name" value="fabH"/>
    <property type="match status" value="1"/>
</dbReference>
<sequence>MNFSNTKIGSKARITAIGTYTPSKKLTNFDLEKMVDTSDEWIVQRTGIRERRIADENEFTSDLCVEAVKDMIQHHDVNLDDVDYLIVATTTPDTPLPSVASQLQAKLNLPSSLGAIDISAACAGFVQGLHLANALITSGLHRKVLVIGADTFSKVIDYTDRTTCILFGDGAGAVLVEYDETNPSFICSTNTTEGKAAIHLYYSGIANKLLDEDIITKGKIVQNGREIFKMAVNTLVNEIPKLMENAGMSLSDVNWFVPHSANIRILEAACNRLHFPMERVLFSGEYYGNTSAATIPLALKMGMEQNKIQKGDILLLSGFGGGFVHSSTLIRWTV</sequence>
<keyword evidence="14" id="KW-0511">Multifunctional enzyme</keyword>
<comment type="domain">
    <text evidence="14">The last Arg residue of the ACP-binding site is essential for the weak association between ACP/AcpP and FabH.</text>
</comment>
<feature type="region of interest" description="ACP-binding" evidence="14">
    <location>
        <begin position="260"/>
        <end position="264"/>
    </location>
</feature>
<evidence type="ECO:0000256" key="11">
    <source>
        <dbReference type="ARBA" id="ARBA00052407"/>
    </source>
</evidence>
<evidence type="ECO:0000256" key="7">
    <source>
        <dbReference type="ARBA" id="ARBA00023098"/>
    </source>
</evidence>
<evidence type="ECO:0000256" key="6">
    <source>
        <dbReference type="ARBA" id="ARBA00022832"/>
    </source>
</evidence>
<feature type="domain" description="Beta-ketoacyl-[acyl-carrier-protein] synthase III N-terminal" evidence="16">
    <location>
        <begin position="116"/>
        <end position="188"/>
    </location>
</feature>
<comment type="subcellular location">
    <subcellularLocation>
        <location evidence="14">Cytoplasm</location>
    </subcellularLocation>
</comment>